<evidence type="ECO:0000259" key="2">
    <source>
        <dbReference type="Pfam" id="PF13976"/>
    </source>
</evidence>
<accession>A0A2S4PT75</accession>
<feature type="region of interest" description="Disordered" evidence="1">
    <location>
        <begin position="52"/>
        <end position="82"/>
    </location>
</feature>
<gene>
    <name evidence="3" type="ORF">EPUL_003422</name>
</gene>
<name>A0A2S4PT75_9PEZI</name>
<organism evidence="3 4">
    <name type="scientific">Erysiphe pulchra</name>
    <dbReference type="NCBI Taxonomy" id="225359"/>
    <lineage>
        <taxon>Eukaryota</taxon>
        <taxon>Fungi</taxon>
        <taxon>Dikarya</taxon>
        <taxon>Ascomycota</taxon>
        <taxon>Pezizomycotina</taxon>
        <taxon>Leotiomycetes</taxon>
        <taxon>Erysiphales</taxon>
        <taxon>Erysiphaceae</taxon>
        <taxon>Erysiphe</taxon>
    </lineage>
</organism>
<evidence type="ECO:0000313" key="3">
    <source>
        <dbReference type="EMBL" id="POS85233.1"/>
    </source>
</evidence>
<dbReference type="Proteomes" id="UP000237438">
    <property type="component" value="Unassembled WGS sequence"/>
</dbReference>
<dbReference type="OrthoDB" id="4906364at2759"/>
<reference evidence="3 4" key="1">
    <citation type="submission" date="2017-10" db="EMBL/GenBank/DDBJ databases">
        <title>Development of genomic resources for the powdery mildew, Erysiphe pulchra.</title>
        <authorList>
            <person name="Wadl P.A."/>
            <person name="Mack B.M."/>
            <person name="Moore G."/>
            <person name="Beltz S.B."/>
        </authorList>
    </citation>
    <scope>NUCLEOTIDE SEQUENCE [LARGE SCALE GENOMIC DNA]</scope>
    <source>
        <strain evidence="3">Cflorida</strain>
    </source>
</reference>
<proteinExistence type="predicted"/>
<evidence type="ECO:0000313" key="4">
    <source>
        <dbReference type="Proteomes" id="UP000237438"/>
    </source>
</evidence>
<feature type="compositionally biased region" description="Polar residues" evidence="1">
    <location>
        <begin position="60"/>
        <end position="73"/>
    </location>
</feature>
<dbReference type="InterPro" id="IPR025724">
    <property type="entry name" value="GAG-pre-integrase_dom"/>
</dbReference>
<sequence>MSKMIDGDVSDLKITEAVRQYSAWASFSQPQVRNTVQGAFVTLDCQKLEFAGKGKDMSKPSETASSSKNNNSRPKGPLPSFHKLSTATAETWHQRLGHMAFENINQLPSNVDGVEVIDRKKKNGRITSNILCEVCNIAVSQTNKSRQPQHPGDTPFQRTHIDLIHEELGLSNEKYYISFLLPANKITGRCMITLLCQ</sequence>
<dbReference type="Pfam" id="PF13976">
    <property type="entry name" value="gag_pre-integrs"/>
    <property type="match status" value="1"/>
</dbReference>
<evidence type="ECO:0000256" key="1">
    <source>
        <dbReference type="SAM" id="MobiDB-lite"/>
    </source>
</evidence>
<feature type="domain" description="GAG-pre-integrase" evidence="2">
    <location>
        <begin position="77"/>
        <end position="136"/>
    </location>
</feature>
<dbReference type="EMBL" id="PEDP01000678">
    <property type="protein sequence ID" value="POS85233.1"/>
    <property type="molecule type" value="Genomic_DNA"/>
</dbReference>
<dbReference type="AlphaFoldDB" id="A0A2S4PT75"/>
<protein>
    <recommendedName>
        <fullName evidence="2">GAG-pre-integrase domain-containing protein</fullName>
    </recommendedName>
</protein>
<comment type="caution">
    <text evidence="3">The sequence shown here is derived from an EMBL/GenBank/DDBJ whole genome shotgun (WGS) entry which is preliminary data.</text>
</comment>
<dbReference type="STRING" id="225359.A0A2S4PT75"/>
<keyword evidence="4" id="KW-1185">Reference proteome</keyword>